<keyword evidence="4" id="KW-1185">Reference proteome</keyword>
<keyword evidence="1" id="KW-0479">Metal-binding</keyword>
<dbReference type="InterPro" id="IPR036163">
    <property type="entry name" value="HMA_dom_sf"/>
</dbReference>
<gene>
    <name evidence="3" type="primary">HIPP26</name>
    <name evidence="3" type="ORF">AXF42_Ash011822</name>
</gene>
<dbReference type="OrthoDB" id="689350at2759"/>
<dbReference type="PANTHER" id="PTHR22814">
    <property type="entry name" value="COPPER TRANSPORT PROTEIN ATOX1-RELATED"/>
    <property type="match status" value="1"/>
</dbReference>
<evidence type="ECO:0000313" key="3">
    <source>
        <dbReference type="EMBL" id="PKA59698.1"/>
    </source>
</evidence>
<evidence type="ECO:0000259" key="2">
    <source>
        <dbReference type="PROSITE" id="PS50846"/>
    </source>
</evidence>
<dbReference type="EMBL" id="KZ451944">
    <property type="protein sequence ID" value="PKA59698.1"/>
    <property type="molecule type" value="Genomic_DNA"/>
</dbReference>
<dbReference type="SUPFAM" id="SSF55008">
    <property type="entry name" value="HMA, heavy metal-associated domain"/>
    <property type="match status" value="1"/>
</dbReference>
<sequence>MGYLDHISDLCSFTYTKRALRRKKKKPLQTVQIKVKMDCDGCERRVKHAVRTMKDVISVEVNRNQSRVTATGYVEAKKVLERVRSTGKVAEMWPYAPYNMVLYPYVAGAYDNKAPTGFVRRVTQAMPSPAGATERYISIFSDDNAHACSIM</sequence>
<dbReference type="InterPro" id="IPR006121">
    <property type="entry name" value="HMA_dom"/>
</dbReference>
<dbReference type="PROSITE" id="PS50846">
    <property type="entry name" value="HMA_2"/>
    <property type="match status" value="1"/>
</dbReference>
<dbReference type="Proteomes" id="UP000236161">
    <property type="component" value="Unassembled WGS sequence"/>
</dbReference>
<reference evidence="3 4" key="1">
    <citation type="journal article" date="2017" name="Nature">
        <title>The Apostasia genome and the evolution of orchids.</title>
        <authorList>
            <person name="Zhang G.Q."/>
            <person name="Liu K.W."/>
            <person name="Li Z."/>
            <person name="Lohaus R."/>
            <person name="Hsiao Y.Y."/>
            <person name="Niu S.C."/>
            <person name="Wang J.Y."/>
            <person name="Lin Y.C."/>
            <person name="Xu Q."/>
            <person name="Chen L.J."/>
            <person name="Yoshida K."/>
            <person name="Fujiwara S."/>
            <person name="Wang Z.W."/>
            <person name="Zhang Y.Q."/>
            <person name="Mitsuda N."/>
            <person name="Wang M."/>
            <person name="Liu G.H."/>
            <person name="Pecoraro L."/>
            <person name="Huang H.X."/>
            <person name="Xiao X.J."/>
            <person name="Lin M."/>
            <person name="Wu X.Y."/>
            <person name="Wu W.L."/>
            <person name="Chen Y.Y."/>
            <person name="Chang S.B."/>
            <person name="Sakamoto S."/>
            <person name="Ohme-Takagi M."/>
            <person name="Yagi M."/>
            <person name="Zeng S.J."/>
            <person name="Shen C.Y."/>
            <person name="Yeh C.M."/>
            <person name="Luo Y.B."/>
            <person name="Tsai W.C."/>
            <person name="Van de Peer Y."/>
            <person name="Liu Z.J."/>
        </authorList>
    </citation>
    <scope>NUCLEOTIDE SEQUENCE [LARGE SCALE GENOMIC DNA]</scope>
    <source>
        <strain evidence="4">cv. Shenzhen</strain>
        <tissue evidence="3">Stem</tissue>
    </source>
</reference>
<organism evidence="3 4">
    <name type="scientific">Apostasia shenzhenica</name>
    <dbReference type="NCBI Taxonomy" id="1088818"/>
    <lineage>
        <taxon>Eukaryota</taxon>
        <taxon>Viridiplantae</taxon>
        <taxon>Streptophyta</taxon>
        <taxon>Embryophyta</taxon>
        <taxon>Tracheophyta</taxon>
        <taxon>Spermatophyta</taxon>
        <taxon>Magnoliopsida</taxon>
        <taxon>Liliopsida</taxon>
        <taxon>Asparagales</taxon>
        <taxon>Orchidaceae</taxon>
        <taxon>Apostasioideae</taxon>
        <taxon>Apostasia</taxon>
    </lineage>
</organism>
<protein>
    <submittedName>
        <fullName evidence="3">Heavy metal-associated isoprenylated plant protein 26</fullName>
    </submittedName>
</protein>
<feature type="domain" description="HMA" evidence="2">
    <location>
        <begin position="28"/>
        <end position="91"/>
    </location>
</feature>
<evidence type="ECO:0000256" key="1">
    <source>
        <dbReference type="ARBA" id="ARBA00022723"/>
    </source>
</evidence>
<dbReference type="AlphaFoldDB" id="A0A2I0AVX8"/>
<accession>A0A2I0AVX8</accession>
<dbReference type="PANTHER" id="PTHR22814:SF356">
    <property type="entry name" value="HEAVY METAL-ASSOCIATED ISOPRENYLATED PLANT PROTEIN 20"/>
    <property type="match status" value="1"/>
</dbReference>
<dbReference type="Pfam" id="PF00403">
    <property type="entry name" value="HMA"/>
    <property type="match status" value="1"/>
</dbReference>
<dbReference type="STRING" id="1088818.A0A2I0AVX8"/>
<evidence type="ECO:0000313" key="4">
    <source>
        <dbReference type="Proteomes" id="UP000236161"/>
    </source>
</evidence>
<dbReference type="GO" id="GO:0046872">
    <property type="term" value="F:metal ion binding"/>
    <property type="evidence" value="ECO:0007669"/>
    <property type="project" value="UniProtKB-KW"/>
</dbReference>
<dbReference type="CDD" id="cd00371">
    <property type="entry name" value="HMA"/>
    <property type="match status" value="1"/>
</dbReference>
<dbReference type="Gene3D" id="3.30.70.100">
    <property type="match status" value="1"/>
</dbReference>
<proteinExistence type="predicted"/>
<name>A0A2I0AVX8_9ASPA</name>